<dbReference type="GO" id="GO:0009279">
    <property type="term" value="C:cell outer membrane"/>
    <property type="evidence" value="ECO:0007669"/>
    <property type="project" value="UniProtKB-SubCell"/>
</dbReference>
<dbReference type="Proteomes" id="UP000235994">
    <property type="component" value="Unassembled WGS sequence"/>
</dbReference>
<evidence type="ECO:0008006" key="10">
    <source>
        <dbReference type="Google" id="ProtNLM"/>
    </source>
</evidence>
<reference evidence="8 9" key="1">
    <citation type="submission" date="2018-01" db="EMBL/GenBank/DDBJ databases">
        <title>The draft genome of an aniline degradation strain ANB-1.</title>
        <authorList>
            <person name="Zhang L."/>
            <person name="Jiang J."/>
        </authorList>
    </citation>
    <scope>NUCLEOTIDE SEQUENCE [LARGE SCALE GENOMIC DNA]</scope>
    <source>
        <strain evidence="8 9">ANB-1</strain>
    </source>
</reference>
<dbReference type="SUPFAM" id="SSF56954">
    <property type="entry name" value="Outer membrane efflux proteins (OEP)"/>
    <property type="match status" value="1"/>
</dbReference>
<protein>
    <recommendedName>
        <fullName evidence="10">Outer membrane protein TolC</fullName>
    </recommendedName>
</protein>
<dbReference type="AlphaFoldDB" id="A0A2N8KPF4"/>
<comment type="caution">
    <text evidence="8">The sequence shown here is derived from an EMBL/GenBank/DDBJ whole genome shotgun (WGS) entry which is preliminary data.</text>
</comment>
<evidence type="ECO:0000313" key="9">
    <source>
        <dbReference type="Proteomes" id="UP000235994"/>
    </source>
</evidence>
<keyword evidence="5" id="KW-0812">Transmembrane</keyword>
<dbReference type="Pfam" id="PF02321">
    <property type="entry name" value="OEP"/>
    <property type="match status" value="1"/>
</dbReference>
<evidence type="ECO:0000313" key="8">
    <source>
        <dbReference type="EMBL" id="PND35325.1"/>
    </source>
</evidence>
<name>A0A2N8KPF4_9BURK</name>
<accession>A0A2N8KPF4</accession>
<dbReference type="GO" id="GO:0015288">
    <property type="term" value="F:porin activity"/>
    <property type="evidence" value="ECO:0007669"/>
    <property type="project" value="TreeGrafter"/>
</dbReference>
<evidence type="ECO:0000256" key="2">
    <source>
        <dbReference type="ARBA" id="ARBA00007613"/>
    </source>
</evidence>
<keyword evidence="9" id="KW-1185">Reference proteome</keyword>
<keyword evidence="7" id="KW-0998">Cell outer membrane</keyword>
<dbReference type="InterPro" id="IPR003423">
    <property type="entry name" value="OMP_efflux"/>
</dbReference>
<evidence type="ECO:0000256" key="5">
    <source>
        <dbReference type="ARBA" id="ARBA00022692"/>
    </source>
</evidence>
<evidence type="ECO:0000256" key="6">
    <source>
        <dbReference type="ARBA" id="ARBA00023136"/>
    </source>
</evidence>
<evidence type="ECO:0000256" key="7">
    <source>
        <dbReference type="ARBA" id="ARBA00023237"/>
    </source>
</evidence>
<dbReference type="RefSeq" id="WP_102771267.1">
    <property type="nucleotide sequence ID" value="NZ_POQS01000001.1"/>
</dbReference>
<dbReference type="GO" id="GO:0015562">
    <property type="term" value="F:efflux transmembrane transporter activity"/>
    <property type="evidence" value="ECO:0007669"/>
    <property type="project" value="InterPro"/>
</dbReference>
<dbReference type="GO" id="GO:1990281">
    <property type="term" value="C:efflux pump complex"/>
    <property type="evidence" value="ECO:0007669"/>
    <property type="project" value="TreeGrafter"/>
</dbReference>
<comment type="similarity">
    <text evidence="2">Belongs to the outer membrane factor (OMF) (TC 1.B.17) family.</text>
</comment>
<organism evidence="8 9">
    <name type="scientific">Achromobacter pulmonis</name>
    <dbReference type="NCBI Taxonomy" id="1389932"/>
    <lineage>
        <taxon>Bacteria</taxon>
        <taxon>Pseudomonadati</taxon>
        <taxon>Pseudomonadota</taxon>
        <taxon>Betaproteobacteria</taxon>
        <taxon>Burkholderiales</taxon>
        <taxon>Alcaligenaceae</taxon>
        <taxon>Achromobacter</taxon>
    </lineage>
</organism>
<proteinExistence type="inferred from homology"/>
<evidence type="ECO:0000256" key="1">
    <source>
        <dbReference type="ARBA" id="ARBA00004442"/>
    </source>
</evidence>
<keyword evidence="3" id="KW-0813">Transport</keyword>
<dbReference type="PANTHER" id="PTHR30026">
    <property type="entry name" value="OUTER MEMBRANE PROTEIN TOLC"/>
    <property type="match status" value="1"/>
</dbReference>
<comment type="subcellular location">
    <subcellularLocation>
        <location evidence="1">Cell outer membrane</location>
    </subcellularLocation>
</comment>
<evidence type="ECO:0000256" key="3">
    <source>
        <dbReference type="ARBA" id="ARBA00022448"/>
    </source>
</evidence>
<sequence>MAGNAELAALRHAVDAADRMIGRARAGHMPRVTAQLSAARETSHLANSRAQQAMTSSIGLQVSIPIFSGGGTSAALRQAVDNKERLRLESEAKALEVLNDLRRQFNLHNSSAAKLKAYRLAAASARELILAMRKSVASGERVNADVLDAEQRYFDALRNLARARYAYLQAGLKIRYLAGTLTAGDVRAVSEYFVQGGGRSGADDASAPPRF</sequence>
<keyword evidence="6" id="KW-0472">Membrane</keyword>
<dbReference type="PANTHER" id="PTHR30026:SF20">
    <property type="entry name" value="OUTER MEMBRANE PROTEIN TOLC"/>
    <property type="match status" value="1"/>
</dbReference>
<gene>
    <name evidence="8" type="ORF">C1I89_02770</name>
</gene>
<evidence type="ECO:0000256" key="4">
    <source>
        <dbReference type="ARBA" id="ARBA00022452"/>
    </source>
</evidence>
<dbReference type="EMBL" id="POQS01000001">
    <property type="protein sequence ID" value="PND35325.1"/>
    <property type="molecule type" value="Genomic_DNA"/>
</dbReference>
<dbReference type="Gene3D" id="1.20.1600.10">
    <property type="entry name" value="Outer membrane efflux proteins (OEP)"/>
    <property type="match status" value="1"/>
</dbReference>
<keyword evidence="4" id="KW-1134">Transmembrane beta strand</keyword>
<dbReference type="InterPro" id="IPR051906">
    <property type="entry name" value="TolC-like"/>
</dbReference>